<dbReference type="PANTHER" id="PTHR24171">
    <property type="entry name" value="ANKYRIN REPEAT DOMAIN-CONTAINING PROTEIN 39-RELATED"/>
    <property type="match status" value="1"/>
</dbReference>
<dbReference type="SUPFAM" id="SSF48403">
    <property type="entry name" value="Ankyrin repeat"/>
    <property type="match status" value="1"/>
</dbReference>
<dbReference type="Gene3D" id="1.25.40.20">
    <property type="entry name" value="Ankyrin repeat-containing domain"/>
    <property type="match status" value="1"/>
</dbReference>
<dbReference type="RefSeq" id="WP_153359286.1">
    <property type="nucleotide sequence ID" value="NZ_JAYKOO010000001.1"/>
</dbReference>
<sequence>MPNAKTKTLPKDFEAILASGDAEAIRSVFDACDVNARGGVFKQTALAFNELPDEIAHWLIANGADLQAPDSYGETPLHSRAGHWQGRITGLIELGADVHAVDTRGNTPLHNAANVGNAETVKILLANGARKEAANNQGLSPLEHALQRCTNPGIPQLVEVADLILNTRPQQKASAKSFAARLFGRAPKETDPVSARMREFVQKIGANFEFHRAGFNPESRDATSAALDRLYVLFNVPPVPRRSLHDGVSPIIASASTWPDRHEELWELLVPSSGHAATVQGEVIRISGRISRELDGNGGINWDADFKLMADALLDHLGSGKALPSPDLQEAAGIVSDVKRKRGDTDRLAELAVQWVALNPKPLPLPLPAYSR</sequence>
<reference evidence="4 5" key="1">
    <citation type="submission" date="2019-11" db="EMBL/GenBank/DDBJ databases">
        <title>Genome analysis of Rhizobacterium cereale a novel genus and species isolated from maize roots in North Spain.</title>
        <authorList>
            <person name="Menendez E."/>
            <person name="Flores-Felix J.D."/>
            <person name="Ramirez-Bahena M.-H."/>
            <person name="Igual J.M."/>
            <person name="Garcia-Fraile P."/>
            <person name="Peix A."/>
            <person name="Velazquez E."/>
        </authorList>
    </citation>
    <scope>NUCLEOTIDE SEQUENCE [LARGE SCALE GENOMIC DNA]</scope>
    <source>
        <strain evidence="4 5">RZME27</strain>
    </source>
</reference>
<gene>
    <name evidence="4" type="ORF">GAO09_26095</name>
</gene>
<dbReference type="PROSITE" id="PS50088">
    <property type="entry name" value="ANK_REPEAT"/>
    <property type="match status" value="1"/>
</dbReference>
<evidence type="ECO:0000256" key="1">
    <source>
        <dbReference type="ARBA" id="ARBA00022737"/>
    </source>
</evidence>
<keyword evidence="2 3" id="KW-0040">ANK repeat</keyword>
<proteinExistence type="predicted"/>
<comment type="caution">
    <text evidence="4">The sequence shown here is derived from an EMBL/GenBank/DDBJ whole genome shotgun (WGS) entry which is preliminary data.</text>
</comment>
<evidence type="ECO:0000256" key="3">
    <source>
        <dbReference type="PROSITE-ProRule" id="PRU00023"/>
    </source>
</evidence>
<dbReference type="EMBL" id="WIXI01000050">
    <property type="protein sequence ID" value="MQY49511.1"/>
    <property type="molecule type" value="Genomic_DNA"/>
</dbReference>
<dbReference type="PROSITE" id="PS50297">
    <property type="entry name" value="ANK_REP_REGION"/>
    <property type="match status" value="1"/>
</dbReference>
<dbReference type="AlphaFoldDB" id="A0A6A8ALB9"/>
<dbReference type="InterPro" id="IPR036770">
    <property type="entry name" value="Ankyrin_rpt-contain_sf"/>
</dbReference>
<evidence type="ECO:0000313" key="5">
    <source>
        <dbReference type="Proteomes" id="UP000435138"/>
    </source>
</evidence>
<dbReference type="Pfam" id="PF13857">
    <property type="entry name" value="Ank_5"/>
    <property type="match status" value="1"/>
</dbReference>
<accession>A0A6A8ALB9</accession>
<evidence type="ECO:0000256" key="2">
    <source>
        <dbReference type="ARBA" id="ARBA00023043"/>
    </source>
</evidence>
<protein>
    <submittedName>
        <fullName evidence="4">Uncharacterized protein</fullName>
    </submittedName>
</protein>
<evidence type="ECO:0000313" key="4">
    <source>
        <dbReference type="EMBL" id="MQY49511.1"/>
    </source>
</evidence>
<dbReference type="Proteomes" id="UP000435138">
    <property type="component" value="Unassembled WGS sequence"/>
</dbReference>
<keyword evidence="5" id="KW-1185">Reference proteome</keyword>
<keyword evidence="1" id="KW-0677">Repeat</keyword>
<name>A0A6A8ALB9_9HYPH</name>
<feature type="repeat" description="ANK" evidence="3">
    <location>
        <begin position="104"/>
        <end position="136"/>
    </location>
</feature>
<organism evidence="4 5">
    <name type="scientific">Endobacterium cereale</name>
    <dbReference type="NCBI Taxonomy" id="2663029"/>
    <lineage>
        <taxon>Bacteria</taxon>
        <taxon>Pseudomonadati</taxon>
        <taxon>Pseudomonadota</taxon>
        <taxon>Alphaproteobacteria</taxon>
        <taxon>Hyphomicrobiales</taxon>
        <taxon>Rhizobiaceae</taxon>
        <taxon>Endobacterium</taxon>
    </lineage>
</organism>
<dbReference type="SMART" id="SM00248">
    <property type="entry name" value="ANK"/>
    <property type="match status" value="2"/>
</dbReference>
<dbReference type="InterPro" id="IPR002110">
    <property type="entry name" value="Ankyrin_rpt"/>
</dbReference>